<dbReference type="PROSITE" id="PS50800">
    <property type="entry name" value="SAP"/>
    <property type="match status" value="1"/>
</dbReference>
<name>A0A9P6F4I1_9FUNG</name>
<feature type="compositionally biased region" description="Basic residues" evidence="1">
    <location>
        <begin position="1"/>
        <end position="11"/>
    </location>
</feature>
<dbReference type="Proteomes" id="UP000723463">
    <property type="component" value="Unassembled WGS sequence"/>
</dbReference>
<feature type="region of interest" description="Disordered" evidence="1">
    <location>
        <begin position="1"/>
        <end position="27"/>
    </location>
</feature>
<keyword evidence="2" id="KW-1133">Transmembrane helix</keyword>
<keyword evidence="2" id="KW-0812">Transmembrane</keyword>
<dbReference type="PANTHER" id="PTHR41807">
    <property type="entry name" value="GLUTATHIONE TRANSFERASE 3"/>
    <property type="match status" value="1"/>
</dbReference>
<keyword evidence="5" id="KW-1185">Reference proteome</keyword>
<keyword evidence="2" id="KW-0472">Membrane</keyword>
<feature type="compositionally biased region" description="Basic residues" evidence="1">
    <location>
        <begin position="92"/>
        <end position="103"/>
    </location>
</feature>
<dbReference type="Pfam" id="PF02037">
    <property type="entry name" value="SAP"/>
    <property type="match status" value="1"/>
</dbReference>
<evidence type="ECO:0000259" key="3">
    <source>
        <dbReference type="PROSITE" id="PS50800"/>
    </source>
</evidence>
<feature type="region of interest" description="Disordered" evidence="1">
    <location>
        <begin position="39"/>
        <end position="125"/>
    </location>
</feature>
<comment type="caution">
    <text evidence="4">The sequence shown here is derived from an EMBL/GenBank/DDBJ whole genome shotgun (WGS) entry which is preliminary data.</text>
</comment>
<feature type="compositionally biased region" description="Basic and acidic residues" evidence="1">
    <location>
        <begin position="48"/>
        <end position="58"/>
    </location>
</feature>
<feature type="transmembrane region" description="Helical" evidence="2">
    <location>
        <begin position="256"/>
        <end position="276"/>
    </location>
</feature>
<dbReference type="GO" id="GO:0016020">
    <property type="term" value="C:membrane"/>
    <property type="evidence" value="ECO:0007669"/>
    <property type="project" value="TreeGrafter"/>
</dbReference>
<protein>
    <recommendedName>
        <fullName evidence="3">SAP domain-containing protein</fullName>
    </recommendedName>
</protein>
<dbReference type="SMART" id="SM00513">
    <property type="entry name" value="SAP"/>
    <property type="match status" value="1"/>
</dbReference>
<dbReference type="PANTHER" id="PTHR41807:SF1">
    <property type="entry name" value="GLUTATHIONE TRANSFERASE 3"/>
    <property type="match status" value="1"/>
</dbReference>
<feature type="compositionally biased region" description="Low complexity" evidence="1">
    <location>
        <begin position="68"/>
        <end position="78"/>
    </location>
</feature>
<evidence type="ECO:0000313" key="5">
    <source>
        <dbReference type="Proteomes" id="UP000723463"/>
    </source>
</evidence>
<evidence type="ECO:0000313" key="4">
    <source>
        <dbReference type="EMBL" id="KAF9541549.1"/>
    </source>
</evidence>
<dbReference type="InterPro" id="IPR038872">
    <property type="entry name" value="Put_GTT3"/>
</dbReference>
<dbReference type="EMBL" id="JAAAXW010000163">
    <property type="protein sequence ID" value="KAF9541549.1"/>
    <property type="molecule type" value="Genomic_DNA"/>
</dbReference>
<dbReference type="AlphaFoldDB" id="A0A9P6F4I1"/>
<dbReference type="InterPro" id="IPR003034">
    <property type="entry name" value="SAP_dom"/>
</dbReference>
<gene>
    <name evidence="4" type="ORF">EC957_002985</name>
</gene>
<reference evidence="4" key="1">
    <citation type="journal article" date="2020" name="Fungal Divers.">
        <title>Resolving the Mortierellaceae phylogeny through synthesis of multi-gene phylogenetics and phylogenomics.</title>
        <authorList>
            <person name="Vandepol N."/>
            <person name="Liber J."/>
            <person name="Desiro A."/>
            <person name="Na H."/>
            <person name="Kennedy M."/>
            <person name="Barry K."/>
            <person name="Grigoriev I.V."/>
            <person name="Miller A.N."/>
            <person name="O'Donnell K."/>
            <person name="Stajich J.E."/>
            <person name="Bonito G."/>
        </authorList>
    </citation>
    <scope>NUCLEOTIDE SEQUENCE</scope>
    <source>
        <strain evidence="4">NRRL 2591</strain>
    </source>
</reference>
<evidence type="ECO:0000256" key="1">
    <source>
        <dbReference type="SAM" id="MobiDB-lite"/>
    </source>
</evidence>
<organism evidence="4 5">
    <name type="scientific">Mortierella hygrophila</name>
    <dbReference type="NCBI Taxonomy" id="979708"/>
    <lineage>
        <taxon>Eukaryota</taxon>
        <taxon>Fungi</taxon>
        <taxon>Fungi incertae sedis</taxon>
        <taxon>Mucoromycota</taxon>
        <taxon>Mortierellomycotina</taxon>
        <taxon>Mortierellomycetes</taxon>
        <taxon>Mortierellales</taxon>
        <taxon>Mortierellaceae</taxon>
        <taxon>Mortierella</taxon>
    </lineage>
</organism>
<proteinExistence type="predicted"/>
<evidence type="ECO:0000256" key="2">
    <source>
        <dbReference type="SAM" id="Phobius"/>
    </source>
</evidence>
<accession>A0A9P6F4I1</accession>
<feature type="domain" description="SAP" evidence="3">
    <location>
        <begin position="5"/>
        <end position="39"/>
    </location>
</feature>
<sequence>MSSALSKRRKHELKELASSLGISSGGVREELVERIRQHVVKHGTSDPSLRDLLREESPRASSRRSTESSRLASLSSAADGDDDDSSDGGVRTRSRRSSPKKSTMHVTATHNSKFGRGSDSDSAEDPLSEHLVRNFMGDLQTDIHDAKELAISLEHTLHEKLQSGQATIRRASKDLTSNVVNAIEDVVGAVSGNKGKSENSDHHRHSRYCLHGQDGEEEDMSLCYKVCSMIKHRFANCASCTSNKWQALHDLGSNSLGFVWITLLLELTVFLTSAFAQNSQNGEGWFSCLNLLINWPNFLKPFFAYYGALFVIPTLLSQLFNVDRSRLHKHDQTQPSGLLSRKTTSGLSYFVFKFAITYFLSQTLAANLRAANPGLVGLAKEAVETVVNHVNRQPALMKDCDLLTQIFRYIPESVSLSTSGVGTILALAETALSRRR</sequence>
<feature type="transmembrane region" description="Helical" evidence="2">
    <location>
        <begin position="302"/>
        <end position="320"/>
    </location>
</feature>